<keyword evidence="2" id="KW-1133">Transmembrane helix</keyword>
<feature type="transmembrane region" description="Helical" evidence="2">
    <location>
        <begin position="312"/>
        <end position="335"/>
    </location>
</feature>
<accession>A0A242BY36</accession>
<dbReference type="Proteomes" id="UP000195139">
    <property type="component" value="Unassembled WGS sequence"/>
</dbReference>
<protein>
    <submittedName>
        <fullName evidence="6">Uncharacterized protein</fullName>
    </submittedName>
</protein>
<reference evidence="6" key="1">
    <citation type="submission" date="2017-05" db="EMBL/GenBank/DDBJ databases">
        <title>The Genome Sequence of Enterococcus sp. 4G2_DIV0659.</title>
        <authorList>
            <consortium name="The Broad Institute Genomics Platform"/>
            <consortium name="The Broad Institute Genomic Center for Infectious Diseases"/>
            <person name="Earl A."/>
            <person name="Manson A."/>
            <person name="Schwartman J."/>
            <person name="Gilmore M."/>
            <person name="Abouelleil A."/>
            <person name="Cao P."/>
            <person name="Chapman S."/>
            <person name="Cusick C."/>
            <person name="Shea T."/>
            <person name="Young S."/>
            <person name="Neafsey D."/>
            <person name="Nusbaum C."/>
            <person name="Birren B."/>
        </authorList>
    </citation>
    <scope>NUCLEOTIDE SEQUENCE [LARGE SCALE GENOMIC DNA]</scope>
    <source>
        <strain evidence="6">4G2_DIV0659</strain>
    </source>
</reference>
<proteinExistence type="predicted"/>
<gene>
    <name evidence="5" type="ORF">A5880_001470</name>
    <name evidence="6" type="ORF">A5880_003179</name>
</gene>
<evidence type="ECO:0000313" key="7">
    <source>
        <dbReference type="Proteomes" id="UP000195139"/>
    </source>
</evidence>
<dbReference type="Pfam" id="PF11797">
    <property type="entry name" value="WxLIP_HBD"/>
    <property type="match status" value="1"/>
</dbReference>
<evidence type="ECO:0000313" key="6">
    <source>
        <dbReference type="EMBL" id="OTO02766.1"/>
    </source>
</evidence>
<feature type="domain" description="WxL Interacting Protein peptidoglycan binding" evidence="3">
    <location>
        <begin position="36"/>
        <end position="154"/>
    </location>
</feature>
<feature type="transmembrane region" description="Helical" evidence="2">
    <location>
        <begin position="7"/>
        <end position="27"/>
    </location>
</feature>
<evidence type="ECO:0000256" key="2">
    <source>
        <dbReference type="SAM" id="Phobius"/>
    </source>
</evidence>
<evidence type="ECO:0000259" key="3">
    <source>
        <dbReference type="Pfam" id="PF06030"/>
    </source>
</evidence>
<reference evidence="5 7" key="2">
    <citation type="submission" date="2018-07" db="EMBL/GenBank/DDBJ databases">
        <title>The Genome Sequence of Enterococcus sp. DIV0659b.</title>
        <authorList>
            <consortium name="The Broad Institute Genomics Platform"/>
            <consortium name="The Broad Institute Genomic Center for Infectious Diseases"/>
            <person name="Earl A."/>
            <person name="Manson A."/>
            <person name="Schwartman J."/>
            <person name="Gilmore M."/>
            <person name="Abouelleil A."/>
            <person name="Cao P."/>
            <person name="Chapman S."/>
            <person name="Cusick C."/>
            <person name="Shea T."/>
            <person name="Young S."/>
            <person name="Neafsey D."/>
            <person name="Nusbaum C."/>
            <person name="Birren B."/>
        </authorList>
    </citation>
    <scope>NUCLEOTIDE SEQUENCE [LARGE SCALE GENOMIC DNA]</scope>
    <source>
        <strain evidence="5 7">4G2_DIV0659</strain>
    </source>
</reference>
<keyword evidence="2" id="KW-0472">Membrane</keyword>
<dbReference type="RefSeq" id="WP_086332015.1">
    <property type="nucleotide sequence ID" value="NZ_NGLE02000001.1"/>
</dbReference>
<dbReference type="InterPro" id="IPR021759">
    <property type="entry name" value="WxLIP_HBD"/>
</dbReference>
<keyword evidence="2" id="KW-0812">Transmembrane</keyword>
<keyword evidence="7" id="KW-1185">Reference proteome</keyword>
<dbReference type="InterPro" id="IPR010317">
    <property type="entry name" value="WxLIP_PGBD"/>
</dbReference>
<dbReference type="EMBL" id="NGLE02000001">
    <property type="protein sequence ID" value="MEI5993912.1"/>
    <property type="molecule type" value="Genomic_DNA"/>
</dbReference>
<evidence type="ECO:0000259" key="4">
    <source>
        <dbReference type="Pfam" id="PF11797"/>
    </source>
</evidence>
<feature type="compositionally biased region" description="Basic residues" evidence="1">
    <location>
        <begin position="367"/>
        <end position="383"/>
    </location>
</feature>
<dbReference type="AlphaFoldDB" id="A0A242BY36"/>
<feature type="region of interest" description="Disordered" evidence="1">
    <location>
        <begin position="353"/>
        <end position="383"/>
    </location>
</feature>
<evidence type="ECO:0000256" key="1">
    <source>
        <dbReference type="SAM" id="MobiDB-lite"/>
    </source>
</evidence>
<sequence>MNNKRKPLHLIIPIMGFFLLLSLSIIVKTEIGWAVSVKPILPENQHNPKATYYDLKMTPKQEQDLKLELTNTSDKEQEVILEINDATTNESGDIDYSDRSKLIPRDKTLKVSLKDIATTNKKIVVPPNQTTVETIHLKMPAEQFDGMVLGGIKVISSKKNSKKEQTSSDDEKIYIVAVKITETDIPVEAELNLVKISPPKDSDKNIIKATIQNNQAVNLEDIEYTAKIYKKDSKKILHQFQVTGYRMAPHSSFDFVIDLKKQLLQPGDYQLMMTAKSKDTGQIWKWEEAFEIVKMKNKELNARNSNLDKENILFYIIICVITLVFLLLLLIILLISRKRKEERYQIEVYYKNKKRKQKKKEQMQHSIRPKNSFKKSRKKRKQS</sequence>
<dbReference type="OrthoDB" id="2148359at2"/>
<name>A0A242BY36_9ENTE</name>
<feature type="domain" description="WxL Interacting Protein host binding" evidence="4">
    <location>
        <begin position="173"/>
        <end position="301"/>
    </location>
</feature>
<dbReference type="Pfam" id="PF06030">
    <property type="entry name" value="WxLIP_PGBD"/>
    <property type="match status" value="1"/>
</dbReference>
<dbReference type="STRING" id="1834181.A5880_003179"/>
<organism evidence="6">
    <name type="scientific">Candidatus Enterococcus mansonii</name>
    <dbReference type="NCBI Taxonomy" id="1834181"/>
    <lineage>
        <taxon>Bacteria</taxon>
        <taxon>Bacillati</taxon>
        <taxon>Bacillota</taxon>
        <taxon>Bacilli</taxon>
        <taxon>Lactobacillales</taxon>
        <taxon>Enterococcaceae</taxon>
        <taxon>Enterococcus</taxon>
    </lineage>
</organism>
<evidence type="ECO:0000313" key="5">
    <source>
        <dbReference type="EMBL" id="MEI5993912.1"/>
    </source>
</evidence>
<dbReference type="EMBL" id="NGLE01000007">
    <property type="protein sequence ID" value="OTO02766.1"/>
    <property type="molecule type" value="Genomic_DNA"/>
</dbReference>
<comment type="caution">
    <text evidence="6">The sequence shown here is derived from an EMBL/GenBank/DDBJ whole genome shotgun (WGS) entry which is preliminary data.</text>
</comment>